<dbReference type="Proteomes" id="UP000189670">
    <property type="component" value="Unassembled WGS sequence"/>
</dbReference>
<sequence length="238" mass="26310">MIACLDVDLDKIRKVLNRLAFEAHKNQPDLKGTADISEKDLVHGLLEITKQNINPRQMIDFLQNRAGILIERGVGVQTFPHRTFQEYLAACYLTDTDYPDTVAQLAKTDLNRWREVLLLAAAKAGTGTDLPVWALAVELCLPDASSHVDQVSLTGAYLAAQALLESANLETIKPRNQQTLNGIKDSLINIMQGSAMPAIERAKAGDYLARLGDPRKSVTHIEHMEFCFVPTGPFFNGQ</sequence>
<proteinExistence type="predicted"/>
<name>A0A1V1NVD0_9BACT</name>
<dbReference type="AlphaFoldDB" id="A0A1V1NVD0"/>
<organism evidence="1 2">
    <name type="scientific">Candidatus Magnetoglobus multicellularis str. Araruama</name>
    <dbReference type="NCBI Taxonomy" id="890399"/>
    <lineage>
        <taxon>Bacteria</taxon>
        <taxon>Pseudomonadati</taxon>
        <taxon>Thermodesulfobacteriota</taxon>
        <taxon>Desulfobacteria</taxon>
        <taxon>Desulfobacterales</taxon>
        <taxon>Desulfobacteraceae</taxon>
        <taxon>Candidatus Magnetoglobus</taxon>
    </lineage>
</organism>
<reference evidence="2" key="1">
    <citation type="submission" date="2012-11" db="EMBL/GenBank/DDBJ databases">
        <authorList>
            <person name="Lucero-Rivera Y.E."/>
            <person name="Tovar-Ramirez D."/>
        </authorList>
    </citation>
    <scope>NUCLEOTIDE SEQUENCE [LARGE SCALE GENOMIC DNA]</scope>
    <source>
        <strain evidence="2">Araruama</strain>
    </source>
</reference>
<protein>
    <submittedName>
        <fullName evidence="1">Uncharacterized protein</fullName>
    </submittedName>
</protein>
<comment type="caution">
    <text evidence="1">The sequence shown here is derived from an EMBL/GenBank/DDBJ whole genome shotgun (WGS) entry which is preliminary data.</text>
</comment>
<dbReference type="EMBL" id="ATBP01001906">
    <property type="protein sequence ID" value="ETR66557.1"/>
    <property type="molecule type" value="Genomic_DNA"/>
</dbReference>
<accession>A0A1V1NVD0</accession>
<evidence type="ECO:0000313" key="1">
    <source>
        <dbReference type="EMBL" id="ETR66557.1"/>
    </source>
</evidence>
<gene>
    <name evidence="1" type="ORF">OMM_05593</name>
</gene>
<evidence type="ECO:0000313" key="2">
    <source>
        <dbReference type="Proteomes" id="UP000189670"/>
    </source>
</evidence>